<accession>A0A562JJ88</accession>
<gene>
    <name evidence="1" type="ORF">IQ19_03835</name>
</gene>
<evidence type="ECO:0000313" key="2">
    <source>
        <dbReference type="Proteomes" id="UP000318667"/>
    </source>
</evidence>
<dbReference type="SUPFAM" id="SSF51735">
    <property type="entry name" value="NAD(P)-binding Rossmann-fold domains"/>
    <property type="match status" value="1"/>
</dbReference>
<protein>
    <submittedName>
        <fullName evidence="1">Zinc-binding alcohol dehydrogenase family protein</fullName>
    </submittedName>
</protein>
<dbReference type="Gene3D" id="3.90.180.10">
    <property type="entry name" value="Medium-chain alcohol dehydrogenases, catalytic domain"/>
    <property type="match status" value="1"/>
</dbReference>
<dbReference type="InterPro" id="IPR036291">
    <property type="entry name" value="NAD(P)-bd_dom_sf"/>
</dbReference>
<dbReference type="Gene3D" id="3.40.50.720">
    <property type="entry name" value="NAD(P)-binding Rossmann-like Domain"/>
    <property type="match status" value="1"/>
</dbReference>
<evidence type="ECO:0000313" key="1">
    <source>
        <dbReference type="EMBL" id="TWH83103.1"/>
    </source>
</evidence>
<dbReference type="CDD" id="cd08267">
    <property type="entry name" value="MDR1"/>
    <property type="match status" value="1"/>
</dbReference>
<dbReference type="InterPro" id="IPR052733">
    <property type="entry name" value="Chloroplast_QOR"/>
</dbReference>
<keyword evidence="2" id="KW-1185">Reference proteome</keyword>
<reference evidence="1 2" key="1">
    <citation type="journal article" date="2015" name="Stand. Genomic Sci.">
        <title>Genomic Encyclopedia of Bacterial and Archaeal Type Strains, Phase III: the genomes of soil and plant-associated and newly described type strains.</title>
        <authorList>
            <person name="Whitman W.B."/>
            <person name="Woyke T."/>
            <person name="Klenk H.P."/>
            <person name="Zhou Y."/>
            <person name="Lilburn T.G."/>
            <person name="Beck B.J."/>
            <person name="De Vos P."/>
            <person name="Vandamme P."/>
            <person name="Eisen J.A."/>
            <person name="Garrity G."/>
            <person name="Hugenholtz P."/>
            <person name="Kyrpides N.C."/>
        </authorList>
    </citation>
    <scope>NUCLEOTIDE SEQUENCE [LARGE SCALE GENOMIC DNA]</scope>
    <source>
        <strain evidence="1 2">CGMCC 1.10115</strain>
    </source>
</reference>
<organism evidence="1 2">
    <name type="scientific">Cytobacillus oceanisediminis</name>
    <dbReference type="NCBI Taxonomy" id="665099"/>
    <lineage>
        <taxon>Bacteria</taxon>
        <taxon>Bacillati</taxon>
        <taxon>Bacillota</taxon>
        <taxon>Bacilli</taxon>
        <taxon>Bacillales</taxon>
        <taxon>Bacillaceae</taxon>
        <taxon>Cytobacillus</taxon>
    </lineage>
</organism>
<dbReference type="EMBL" id="VLKI01000013">
    <property type="protein sequence ID" value="TWH83103.1"/>
    <property type="molecule type" value="Genomic_DNA"/>
</dbReference>
<dbReference type="PANTHER" id="PTHR44013">
    <property type="entry name" value="ZINC-TYPE ALCOHOL DEHYDROGENASE-LIKE PROTEIN C16A3.02C"/>
    <property type="match status" value="1"/>
</dbReference>
<sequence>MNRSNGASGRIGSAAVQIAKYFGAEVTGVCSTLRLEFVKSLGADKVIDYTKEDFSTNGETYDLIFDILGKSSFSGCKDSLKQNGQYLLASFKIKQLYQMLWTSMFSSKKVVCALSQEKPEDLIFLKELIEKRKIKSVIDRSFPFDQTAEAHRYVESGQKKGDVVITI</sequence>
<dbReference type="Pfam" id="PF13602">
    <property type="entry name" value="ADH_zinc_N_2"/>
    <property type="match status" value="1"/>
</dbReference>
<comment type="caution">
    <text evidence="1">The sequence shown here is derived from an EMBL/GenBank/DDBJ whole genome shotgun (WGS) entry which is preliminary data.</text>
</comment>
<proteinExistence type="predicted"/>
<name>A0A562JJ88_9BACI</name>
<dbReference type="Proteomes" id="UP000318667">
    <property type="component" value="Unassembled WGS sequence"/>
</dbReference>
<dbReference type="PANTHER" id="PTHR44013:SF1">
    <property type="entry name" value="ZINC-TYPE ALCOHOL DEHYDROGENASE-LIKE PROTEIN C16A3.02C"/>
    <property type="match status" value="1"/>
</dbReference>
<dbReference type="AlphaFoldDB" id="A0A562JJ88"/>